<keyword evidence="3" id="KW-0964">Secreted</keyword>
<dbReference type="EMBL" id="JADFFK010000006">
    <property type="protein sequence ID" value="MBE9637082.1"/>
    <property type="molecule type" value="Genomic_DNA"/>
</dbReference>
<dbReference type="InterPro" id="IPR011049">
    <property type="entry name" value="Serralysin-like_metalloprot_C"/>
</dbReference>
<accession>A0ABR9X0K8</accession>
<proteinExistence type="predicted"/>
<sequence length="283" mass="29537">MADIIGTVNDDFLPGTGSFDLIEGLEGNDTLEGKSGRDTLYGGEGDDRIVTGAGPDVAYGGPGNDYILDDWTEGGSEVLHGDDGDDVIRTLNGGDVGPFPVETHWWLFGDAGNDRIVAGYGGTAHAYGGSGNDIIEMSAFGGGEAFGGTGDDRLYSHERSSINEVPDVGDQYGPGRGVTLDGGAGNDTLWGYAANQDTFVFAPGGGRDVVRNFGTGDWAIDRIDLSAFDFGMSAEDVFETYGHVQDARIVMNFAADAKLIVYGNGADLGPELTAQDVIDALIV</sequence>
<evidence type="ECO:0000259" key="5">
    <source>
        <dbReference type="Pfam" id="PF08548"/>
    </source>
</evidence>
<dbReference type="Proteomes" id="UP000607796">
    <property type="component" value="Unassembled WGS sequence"/>
</dbReference>
<dbReference type="InterPro" id="IPR050557">
    <property type="entry name" value="RTX_toxin/Mannuronan_C5-epim"/>
</dbReference>
<evidence type="ECO:0000256" key="3">
    <source>
        <dbReference type="ARBA" id="ARBA00022525"/>
    </source>
</evidence>
<dbReference type="PROSITE" id="PS00330">
    <property type="entry name" value="HEMOLYSIN_CALCIUM"/>
    <property type="match status" value="1"/>
</dbReference>
<dbReference type="Gene3D" id="2.150.10.10">
    <property type="entry name" value="Serralysin-like metalloprotease, C-terminal"/>
    <property type="match status" value="2"/>
</dbReference>
<evidence type="ECO:0000256" key="2">
    <source>
        <dbReference type="ARBA" id="ARBA00004613"/>
    </source>
</evidence>
<comment type="subcellular location">
    <subcellularLocation>
        <location evidence="2">Secreted</location>
    </subcellularLocation>
</comment>
<reference evidence="6 7" key="1">
    <citation type="journal article" date="2021" name="Int. J. Syst. Evol. Microbiol.">
        <title>Salipiger mangrovisoli sp. nov., isolated from mangrove soil and the proposal for the reclassification of Paraphaeobacter pallidus as Salipiger pallidus comb. nov.</title>
        <authorList>
            <person name="Du J."/>
            <person name="Liu Y."/>
            <person name="Pei T."/>
            <person name="Deng M.R."/>
            <person name="Zhu H."/>
        </authorList>
    </citation>
    <scope>NUCLEOTIDE SEQUENCE [LARGE SCALE GENOMIC DNA]</scope>
    <source>
        <strain evidence="6 7">6D45A</strain>
    </source>
</reference>
<comment type="cofactor">
    <cofactor evidence="1">
        <name>Ca(2+)</name>
        <dbReference type="ChEBI" id="CHEBI:29108"/>
    </cofactor>
</comment>
<dbReference type="InterPro" id="IPR013858">
    <property type="entry name" value="Peptidase_M10B_C"/>
</dbReference>
<dbReference type="SUPFAM" id="SSF51120">
    <property type="entry name" value="beta-Roll"/>
    <property type="match status" value="1"/>
</dbReference>
<dbReference type="RefSeq" id="WP_194134399.1">
    <property type="nucleotide sequence ID" value="NZ_JADFFK010000006.1"/>
</dbReference>
<evidence type="ECO:0000313" key="6">
    <source>
        <dbReference type="EMBL" id="MBE9637082.1"/>
    </source>
</evidence>
<protein>
    <recommendedName>
        <fullName evidence="5">Peptidase M10 serralysin C-terminal domain-containing protein</fullName>
    </recommendedName>
</protein>
<dbReference type="PANTHER" id="PTHR38340">
    <property type="entry name" value="S-LAYER PROTEIN"/>
    <property type="match status" value="1"/>
</dbReference>
<keyword evidence="4" id="KW-0677">Repeat</keyword>
<dbReference type="Pfam" id="PF00353">
    <property type="entry name" value="HemolysinCabind"/>
    <property type="match status" value="4"/>
</dbReference>
<dbReference type="InterPro" id="IPR018511">
    <property type="entry name" value="Hemolysin-typ_Ca-bd_CS"/>
</dbReference>
<dbReference type="Pfam" id="PF08548">
    <property type="entry name" value="Peptidase_M10_C"/>
    <property type="match status" value="1"/>
</dbReference>
<dbReference type="PANTHER" id="PTHR38340:SF1">
    <property type="entry name" value="S-LAYER PROTEIN"/>
    <property type="match status" value="1"/>
</dbReference>
<feature type="domain" description="Peptidase M10 serralysin C-terminal" evidence="5">
    <location>
        <begin position="125"/>
        <end position="246"/>
    </location>
</feature>
<name>A0ABR9X0K8_9RHOB</name>
<organism evidence="6 7">
    <name type="scientific">Salipiger mangrovisoli</name>
    <dbReference type="NCBI Taxonomy" id="2865933"/>
    <lineage>
        <taxon>Bacteria</taxon>
        <taxon>Pseudomonadati</taxon>
        <taxon>Pseudomonadota</taxon>
        <taxon>Alphaproteobacteria</taxon>
        <taxon>Rhodobacterales</taxon>
        <taxon>Roseobacteraceae</taxon>
        <taxon>Salipiger</taxon>
    </lineage>
</organism>
<dbReference type="PRINTS" id="PR00313">
    <property type="entry name" value="CABNDNGRPT"/>
</dbReference>
<keyword evidence="7" id="KW-1185">Reference proteome</keyword>
<comment type="caution">
    <text evidence="6">The sequence shown here is derived from an EMBL/GenBank/DDBJ whole genome shotgun (WGS) entry which is preliminary data.</text>
</comment>
<evidence type="ECO:0000256" key="4">
    <source>
        <dbReference type="ARBA" id="ARBA00022737"/>
    </source>
</evidence>
<gene>
    <name evidence="6" type="ORF">IQ782_09550</name>
</gene>
<dbReference type="InterPro" id="IPR001343">
    <property type="entry name" value="Hemolysn_Ca-bd"/>
</dbReference>
<evidence type="ECO:0000256" key="1">
    <source>
        <dbReference type="ARBA" id="ARBA00001913"/>
    </source>
</evidence>
<evidence type="ECO:0000313" key="7">
    <source>
        <dbReference type="Proteomes" id="UP000607796"/>
    </source>
</evidence>